<dbReference type="PANTHER" id="PTHR33886:SF11">
    <property type="entry name" value="WALL GLYCOSYL HYDROLASE YTER, PUTATIVE (AFU_ORTHOLOGUE AFUA_2G14630)-RELATED"/>
    <property type="match status" value="1"/>
</dbReference>
<dbReference type="PANTHER" id="PTHR33886">
    <property type="entry name" value="UNSATURATED RHAMNOGALACTURONAN HYDROLASE (EUROFUNG)"/>
    <property type="match status" value="1"/>
</dbReference>
<keyword evidence="4" id="KW-1185">Reference proteome</keyword>
<reference evidence="3" key="1">
    <citation type="journal article" date="2020" name="Stud. Mycol.">
        <title>101 Dothideomycetes genomes: a test case for predicting lifestyles and emergence of pathogens.</title>
        <authorList>
            <person name="Haridas S."/>
            <person name="Albert R."/>
            <person name="Binder M."/>
            <person name="Bloem J."/>
            <person name="Labutti K."/>
            <person name="Salamov A."/>
            <person name="Andreopoulos B."/>
            <person name="Baker S."/>
            <person name="Barry K."/>
            <person name="Bills G."/>
            <person name="Bluhm B."/>
            <person name="Cannon C."/>
            <person name="Castanera R."/>
            <person name="Culley D."/>
            <person name="Daum C."/>
            <person name="Ezra D."/>
            <person name="Gonzalez J."/>
            <person name="Henrissat B."/>
            <person name="Kuo A."/>
            <person name="Liang C."/>
            <person name="Lipzen A."/>
            <person name="Lutzoni F."/>
            <person name="Magnuson J."/>
            <person name="Mondo S."/>
            <person name="Nolan M."/>
            <person name="Ohm R."/>
            <person name="Pangilinan J."/>
            <person name="Park H.-J."/>
            <person name="Ramirez L."/>
            <person name="Alfaro M."/>
            <person name="Sun H."/>
            <person name="Tritt A."/>
            <person name="Yoshinaga Y."/>
            <person name="Zwiers L.-H."/>
            <person name="Turgeon B."/>
            <person name="Goodwin S."/>
            <person name="Spatafora J."/>
            <person name="Crous P."/>
            <person name="Grigoriev I."/>
        </authorList>
    </citation>
    <scope>NUCLEOTIDE SEQUENCE</scope>
    <source>
        <strain evidence="3">CBS 122681</strain>
    </source>
</reference>
<accession>A0A6A6SVU4</accession>
<dbReference type="Proteomes" id="UP000799324">
    <property type="component" value="Unassembled WGS sequence"/>
</dbReference>
<gene>
    <name evidence="3" type="ORF">K491DRAFT_696650</name>
</gene>
<evidence type="ECO:0000313" key="3">
    <source>
        <dbReference type="EMBL" id="KAF2651177.1"/>
    </source>
</evidence>
<dbReference type="OrthoDB" id="540611at2759"/>
<dbReference type="GO" id="GO:0016787">
    <property type="term" value="F:hydrolase activity"/>
    <property type="evidence" value="ECO:0007669"/>
    <property type="project" value="UniProtKB-KW"/>
</dbReference>
<evidence type="ECO:0000256" key="1">
    <source>
        <dbReference type="ARBA" id="ARBA00022801"/>
    </source>
</evidence>
<dbReference type="AlphaFoldDB" id="A0A6A6SVU4"/>
<sequence length="396" mass="44390">MWVPAGAYASLLFLASQVVAYENHTKYSTWMITSMISRNDGVLTGAGDASALLQAGFTQKAFRRWLQQNPHDVHSDLIASHIRKSVDSTIEVVSDALVSVTNSPLDRLSTGNNLIILYERTHDESYRVAFDALRHSIDLQPRNAEGGLWYFTYPNWSYLDGMASLAPFYTLFTELFEFANTTAVPDDMVFQIELLWEHCRNDATGLLVHGYDSSRMAVWANNRTGASPYVWGRSLGWFSMALVDTLELLPNTERYSDARGTLLRHFRDLSAALVRAVDPKSGAWWQILDQPERDGNYIESSGSAMFTYSLLRGARLGYIPSEPSTAVAIRAYEYIVHNFVVDQGNSTLGYTGTVSVCSLNSTASYEYYVERPMLYNSVLGTAAFAQASLEYEILER</sequence>
<name>A0A6A6SVU4_9PLEO</name>
<proteinExistence type="predicted"/>
<dbReference type="EMBL" id="MU004432">
    <property type="protein sequence ID" value="KAF2651177.1"/>
    <property type="molecule type" value="Genomic_DNA"/>
</dbReference>
<dbReference type="Gene3D" id="1.50.10.10">
    <property type="match status" value="1"/>
</dbReference>
<dbReference type="Pfam" id="PF07470">
    <property type="entry name" value="Glyco_hydro_88"/>
    <property type="match status" value="1"/>
</dbReference>
<keyword evidence="2" id="KW-0732">Signal</keyword>
<dbReference type="SUPFAM" id="SSF48208">
    <property type="entry name" value="Six-hairpin glycosidases"/>
    <property type="match status" value="1"/>
</dbReference>
<dbReference type="GO" id="GO:0005975">
    <property type="term" value="P:carbohydrate metabolic process"/>
    <property type="evidence" value="ECO:0007669"/>
    <property type="project" value="InterPro"/>
</dbReference>
<dbReference type="InterPro" id="IPR012341">
    <property type="entry name" value="6hp_glycosidase-like_sf"/>
</dbReference>
<evidence type="ECO:0000313" key="4">
    <source>
        <dbReference type="Proteomes" id="UP000799324"/>
    </source>
</evidence>
<organism evidence="3 4">
    <name type="scientific">Lophiostoma macrostomum CBS 122681</name>
    <dbReference type="NCBI Taxonomy" id="1314788"/>
    <lineage>
        <taxon>Eukaryota</taxon>
        <taxon>Fungi</taxon>
        <taxon>Dikarya</taxon>
        <taxon>Ascomycota</taxon>
        <taxon>Pezizomycotina</taxon>
        <taxon>Dothideomycetes</taxon>
        <taxon>Pleosporomycetidae</taxon>
        <taxon>Pleosporales</taxon>
        <taxon>Lophiostomataceae</taxon>
        <taxon>Lophiostoma</taxon>
    </lineage>
</organism>
<dbReference type="InterPro" id="IPR052043">
    <property type="entry name" value="PolySaccharide_Degr_Enz"/>
</dbReference>
<protein>
    <submittedName>
        <fullName evidence="3">Glycoside hydrolase family 105 protein</fullName>
    </submittedName>
</protein>
<keyword evidence="1 3" id="KW-0378">Hydrolase</keyword>
<feature type="chain" id="PRO_5025415786" evidence="2">
    <location>
        <begin position="21"/>
        <end position="396"/>
    </location>
</feature>
<dbReference type="InterPro" id="IPR010905">
    <property type="entry name" value="Glyco_hydro_88"/>
</dbReference>
<feature type="signal peptide" evidence="2">
    <location>
        <begin position="1"/>
        <end position="20"/>
    </location>
</feature>
<evidence type="ECO:0000256" key="2">
    <source>
        <dbReference type="SAM" id="SignalP"/>
    </source>
</evidence>
<dbReference type="InterPro" id="IPR008928">
    <property type="entry name" value="6-hairpin_glycosidase_sf"/>
</dbReference>